<sequence>MVTLRVLHIPYGSPMIELSKALQSKGIQSVSCHFNEHPFHFKPDICLQTNTLSSQEQRKKRKQFLKESMLNYDIFHFHFGETFFADKSDLKMLKRAGKKMVVHHHGSDIRRPSMAKKNNPYVKVKPEWTDEKISKNVSALATYIDHAIVQDYELEAYINNSYKHVHVIPHTIDANQYTAHYPVPSNKTPLVVHAPTSRTIKGTEFILNAVNELKRSGFTFQFKLIEGVSNDEAKNLLSQADIVIDQLRIGASGYISSEAMACGKPVICYIREDLVSKYPPDLPIVNANPDTITTVLKNLLQNPEKWQEFGIKGRKYIEKYHHAPIVADRYIDIYKNL</sequence>
<dbReference type="SUPFAM" id="SSF53756">
    <property type="entry name" value="UDP-Glycosyltransferase/glycogen phosphorylase"/>
    <property type="match status" value="1"/>
</dbReference>
<comment type="caution">
    <text evidence="3">The sequence shown here is derived from an EMBL/GenBank/DDBJ whole genome shotgun (WGS) entry which is preliminary data.</text>
</comment>
<accession>A0ABW5V5A0</accession>
<dbReference type="EMBL" id="JBHUNA010000005">
    <property type="protein sequence ID" value="MFD2759999.1"/>
    <property type="molecule type" value="Genomic_DNA"/>
</dbReference>
<evidence type="ECO:0000313" key="4">
    <source>
        <dbReference type="Proteomes" id="UP001597502"/>
    </source>
</evidence>
<reference evidence="4" key="1">
    <citation type="journal article" date="2019" name="Int. J. Syst. Evol. Microbiol.">
        <title>The Global Catalogue of Microorganisms (GCM) 10K type strain sequencing project: providing services to taxonomists for standard genome sequencing and annotation.</title>
        <authorList>
            <consortium name="The Broad Institute Genomics Platform"/>
            <consortium name="The Broad Institute Genome Sequencing Center for Infectious Disease"/>
            <person name="Wu L."/>
            <person name="Ma J."/>
        </authorList>
    </citation>
    <scope>NUCLEOTIDE SEQUENCE [LARGE SCALE GENOMIC DNA]</scope>
    <source>
        <strain evidence="4">TISTR 1535</strain>
    </source>
</reference>
<proteinExistence type="predicted"/>
<organism evidence="3 4">
    <name type="scientific">Lentibacillus juripiscarius</name>
    <dbReference type="NCBI Taxonomy" id="257446"/>
    <lineage>
        <taxon>Bacteria</taxon>
        <taxon>Bacillati</taxon>
        <taxon>Bacillota</taxon>
        <taxon>Bacilli</taxon>
        <taxon>Bacillales</taxon>
        <taxon>Bacillaceae</taxon>
        <taxon>Lentibacillus</taxon>
    </lineage>
</organism>
<gene>
    <name evidence="3" type="ORF">ACFSUO_03240</name>
</gene>
<dbReference type="GO" id="GO:0016757">
    <property type="term" value="F:glycosyltransferase activity"/>
    <property type="evidence" value="ECO:0007669"/>
    <property type="project" value="UniProtKB-KW"/>
</dbReference>
<dbReference type="EC" id="2.4.-.-" evidence="3"/>
<keyword evidence="3" id="KW-0328">Glycosyltransferase</keyword>
<dbReference type="Gene3D" id="3.40.50.2000">
    <property type="entry name" value="Glycogen Phosphorylase B"/>
    <property type="match status" value="2"/>
</dbReference>
<name>A0ABW5V5A0_9BACI</name>
<dbReference type="PANTHER" id="PTHR46401">
    <property type="entry name" value="GLYCOSYLTRANSFERASE WBBK-RELATED"/>
    <property type="match status" value="1"/>
</dbReference>
<protein>
    <submittedName>
        <fullName evidence="3">Glycosyltransferase family 4 protein</fullName>
        <ecNumber evidence="3">2.4.-.-</ecNumber>
    </submittedName>
</protein>
<dbReference type="Proteomes" id="UP001597502">
    <property type="component" value="Unassembled WGS sequence"/>
</dbReference>
<dbReference type="InterPro" id="IPR055259">
    <property type="entry name" value="YkvP/CgeB_Glyco_trans-like"/>
</dbReference>
<dbReference type="CDD" id="cd03801">
    <property type="entry name" value="GT4_PimA-like"/>
    <property type="match status" value="1"/>
</dbReference>
<evidence type="ECO:0000259" key="2">
    <source>
        <dbReference type="Pfam" id="PF13524"/>
    </source>
</evidence>
<dbReference type="RefSeq" id="WP_382391051.1">
    <property type="nucleotide sequence ID" value="NZ_JBHUNA010000005.1"/>
</dbReference>
<keyword evidence="1 3" id="KW-0808">Transferase</keyword>
<dbReference type="PANTHER" id="PTHR46401:SF2">
    <property type="entry name" value="GLYCOSYLTRANSFERASE WBBK-RELATED"/>
    <property type="match status" value="1"/>
</dbReference>
<feature type="domain" description="Spore protein YkvP/CgeB glycosyl transferase-like" evidence="2">
    <location>
        <begin position="224"/>
        <end position="323"/>
    </location>
</feature>
<dbReference type="Pfam" id="PF13524">
    <property type="entry name" value="Glyco_trans_1_2"/>
    <property type="match status" value="1"/>
</dbReference>
<evidence type="ECO:0000313" key="3">
    <source>
        <dbReference type="EMBL" id="MFD2759999.1"/>
    </source>
</evidence>
<evidence type="ECO:0000256" key="1">
    <source>
        <dbReference type="ARBA" id="ARBA00022679"/>
    </source>
</evidence>
<keyword evidence="4" id="KW-1185">Reference proteome</keyword>